<feature type="transmembrane region" description="Helical" evidence="1">
    <location>
        <begin position="13"/>
        <end position="34"/>
    </location>
</feature>
<protein>
    <submittedName>
        <fullName evidence="2">Uncharacterized protein</fullName>
    </submittedName>
</protein>
<dbReference type="AlphaFoldDB" id="A0A521DRZ7"/>
<evidence type="ECO:0000256" key="1">
    <source>
        <dbReference type="SAM" id="Phobius"/>
    </source>
</evidence>
<evidence type="ECO:0000313" key="3">
    <source>
        <dbReference type="Proteomes" id="UP000315636"/>
    </source>
</evidence>
<keyword evidence="3" id="KW-1185">Reference proteome</keyword>
<sequence length="41" mass="4626">MNLYVLGDLLNDYGFVIASVVGSLIVLALMTDLIRRRRKTD</sequence>
<keyword evidence="1" id="KW-1133">Transmembrane helix</keyword>
<dbReference type="Proteomes" id="UP000315636">
    <property type="component" value="Unassembled WGS sequence"/>
</dbReference>
<keyword evidence="1" id="KW-0472">Membrane</keyword>
<organism evidence="2 3">
    <name type="scientific">Melghirimyces algeriensis</name>
    <dbReference type="NCBI Taxonomy" id="910412"/>
    <lineage>
        <taxon>Bacteria</taxon>
        <taxon>Bacillati</taxon>
        <taxon>Bacillota</taxon>
        <taxon>Bacilli</taxon>
        <taxon>Bacillales</taxon>
        <taxon>Thermoactinomycetaceae</taxon>
        <taxon>Melghirimyces</taxon>
    </lineage>
</organism>
<gene>
    <name evidence="2" type="ORF">SAMN06264849_106203</name>
</gene>
<proteinExistence type="predicted"/>
<evidence type="ECO:0000313" key="2">
    <source>
        <dbReference type="EMBL" id="SMO74477.1"/>
    </source>
</evidence>
<keyword evidence="1" id="KW-0812">Transmembrane</keyword>
<dbReference type="NCBIfam" id="NF045534">
    <property type="entry name" value="small_EYxxD"/>
    <property type="match status" value="1"/>
</dbReference>
<accession>A0A521DRZ7</accession>
<dbReference type="RefSeq" id="WP_281285941.1">
    <property type="nucleotide sequence ID" value="NZ_FXTI01000006.1"/>
</dbReference>
<reference evidence="2 3" key="1">
    <citation type="submission" date="2017-05" db="EMBL/GenBank/DDBJ databases">
        <authorList>
            <person name="Varghese N."/>
            <person name="Submissions S."/>
        </authorList>
    </citation>
    <scope>NUCLEOTIDE SEQUENCE [LARGE SCALE GENOMIC DNA]</scope>
    <source>
        <strain evidence="2 3">DSM 45474</strain>
    </source>
</reference>
<name>A0A521DRZ7_9BACL</name>
<dbReference type="EMBL" id="FXTI01000006">
    <property type="protein sequence ID" value="SMO74477.1"/>
    <property type="molecule type" value="Genomic_DNA"/>
</dbReference>